<evidence type="ECO:0000256" key="2">
    <source>
        <dbReference type="ARBA" id="ARBA00022741"/>
    </source>
</evidence>
<accession>A0A6M3KLF9</accession>
<sequence>MTVGEQAFVLLGGGVDAVDIVERVSRMGYRTVVIDRDEDAPAKPEAAEFLCASCYHEAPVLTALEDWAKKTKGRPAAVMCAGVDAPHVAAAVAERWGLVGPSRRTAALSRDKYRQKEVLRRVWVRVPWYDSTRKLDVDAVDHLREDGWDLVVKPVDSRGGRGVIRLLPTVDTAWALGEAQAHSSVGEAIIERWITGAQVSAESIISGGRLLWTSLAERNYARLDEFAPYVIEDGSDMPLSDALDNCETLAAGRVNEQMQAAADAIGLLDGTLKGDVVLNGSMVTVIEVAARLSGGSFCSVMTPLCWGVDVVGLAARIALGERLTTADVRPWFARHVCQRFAFPRRPTCHPERGGHIIATGMSREEARANAAALLGGA</sequence>
<dbReference type="AlphaFoldDB" id="A0A6M3KLF9"/>
<gene>
    <name evidence="6" type="ORF">MM415A00400_0003</name>
    <name evidence="5" type="ORF">MM415B01564_0014</name>
</gene>
<evidence type="ECO:0000256" key="1">
    <source>
        <dbReference type="ARBA" id="ARBA00022598"/>
    </source>
</evidence>
<proteinExistence type="predicted"/>
<evidence type="ECO:0000256" key="3">
    <source>
        <dbReference type="ARBA" id="ARBA00022840"/>
    </source>
</evidence>
<dbReference type="Pfam" id="PF02655">
    <property type="entry name" value="ATP-grasp_3"/>
    <property type="match status" value="1"/>
</dbReference>
<dbReference type="InterPro" id="IPR003806">
    <property type="entry name" value="ATP-grasp_PylC-type"/>
</dbReference>
<dbReference type="GO" id="GO:0046872">
    <property type="term" value="F:metal ion binding"/>
    <property type="evidence" value="ECO:0007669"/>
    <property type="project" value="InterPro"/>
</dbReference>
<dbReference type="SUPFAM" id="SSF52440">
    <property type="entry name" value="PreATP-grasp domain"/>
    <property type="match status" value="1"/>
</dbReference>
<dbReference type="Gene3D" id="3.40.50.20">
    <property type="match status" value="1"/>
</dbReference>
<dbReference type="InterPro" id="IPR052032">
    <property type="entry name" value="ATP-dep_AA_Ligase"/>
</dbReference>
<name>A0A6M3KLF9_9ZZZZ</name>
<dbReference type="InterPro" id="IPR016185">
    <property type="entry name" value="PreATP-grasp_dom_sf"/>
</dbReference>
<evidence type="ECO:0000313" key="6">
    <source>
        <dbReference type="EMBL" id="QJA82530.1"/>
    </source>
</evidence>
<protein>
    <recommendedName>
        <fullName evidence="4">ATP-grasp domain-containing protein</fullName>
    </recommendedName>
</protein>
<dbReference type="InterPro" id="IPR011761">
    <property type="entry name" value="ATP-grasp"/>
</dbReference>
<evidence type="ECO:0000313" key="5">
    <source>
        <dbReference type="EMBL" id="QJA57798.1"/>
    </source>
</evidence>
<dbReference type="GO" id="GO:0016874">
    <property type="term" value="F:ligase activity"/>
    <property type="evidence" value="ECO:0007669"/>
    <property type="project" value="UniProtKB-KW"/>
</dbReference>
<keyword evidence="3" id="KW-0067">ATP-binding</keyword>
<reference evidence="6" key="1">
    <citation type="submission" date="2020-03" db="EMBL/GenBank/DDBJ databases">
        <title>The deep terrestrial virosphere.</title>
        <authorList>
            <person name="Holmfeldt K."/>
            <person name="Nilsson E."/>
            <person name="Simone D."/>
            <person name="Lopez-Fernandez M."/>
            <person name="Wu X."/>
            <person name="de Brujin I."/>
            <person name="Lundin D."/>
            <person name="Andersson A."/>
            <person name="Bertilsson S."/>
            <person name="Dopson M."/>
        </authorList>
    </citation>
    <scope>NUCLEOTIDE SEQUENCE</scope>
    <source>
        <strain evidence="6">MM415A00400</strain>
        <strain evidence="5">MM415B01564</strain>
    </source>
</reference>
<organism evidence="6">
    <name type="scientific">viral metagenome</name>
    <dbReference type="NCBI Taxonomy" id="1070528"/>
    <lineage>
        <taxon>unclassified sequences</taxon>
        <taxon>metagenomes</taxon>
        <taxon>organismal metagenomes</taxon>
    </lineage>
</organism>
<dbReference type="PANTHER" id="PTHR43585:SF2">
    <property type="entry name" value="ATP-GRASP ENZYME FSQD"/>
    <property type="match status" value="1"/>
</dbReference>
<dbReference type="PANTHER" id="PTHR43585">
    <property type="entry name" value="FUMIPYRROLE BIOSYNTHESIS PROTEIN C"/>
    <property type="match status" value="1"/>
</dbReference>
<dbReference type="EMBL" id="MT142490">
    <property type="protein sequence ID" value="QJA82530.1"/>
    <property type="molecule type" value="Genomic_DNA"/>
</dbReference>
<evidence type="ECO:0000259" key="4">
    <source>
        <dbReference type="PROSITE" id="PS50975"/>
    </source>
</evidence>
<dbReference type="GO" id="GO:0005524">
    <property type="term" value="F:ATP binding"/>
    <property type="evidence" value="ECO:0007669"/>
    <property type="project" value="UniProtKB-KW"/>
</dbReference>
<dbReference type="EMBL" id="MT141292">
    <property type="protein sequence ID" value="QJA57798.1"/>
    <property type="molecule type" value="Genomic_DNA"/>
</dbReference>
<keyword evidence="1" id="KW-0436">Ligase</keyword>
<keyword evidence="2" id="KW-0547">Nucleotide-binding</keyword>
<dbReference type="PROSITE" id="PS50975">
    <property type="entry name" value="ATP_GRASP"/>
    <property type="match status" value="1"/>
</dbReference>
<feature type="domain" description="ATP-grasp" evidence="4">
    <location>
        <begin position="116"/>
        <end position="319"/>
    </location>
</feature>
<dbReference type="Gene3D" id="3.30.470.20">
    <property type="entry name" value="ATP-grasp fold, B domain"/>
    <property type="match status" value="1"/>
</dbReference>
<dbReference type="SUPFAM" id="SSF56059">
    <property type="entry name" value="Glutathione synthetase ATP-binding domain-like"/>
    <property type="match status" value="1"/>
</dbReference>